<dbReference type="PROSITE" id="PS01013">
    <property type="entry name" value="OSBP"/>
    <property type="match status" value="1"/>
</dbReference>
<evidence type="ECO:0000313" key="8">
    <source>
        <dbReference type="Proteomes" id="UP000594364"/>
    </source>
</evidence>
<comment type="similarity">
    <text evidence="1 5">Belongs to the OSBP family.</text>
</comment>
<dbReference type="InterPro" id="IPR000648">
    <property type="entry name" value="Oxysterol-bd"/>
</dbReference>
<evidence type="ECO:0000313" key="7">
    <source>
        <dbReference type="EMBL" id="QPH01664.1"/>
    </source>
</evidence>
<evidence type="ECO:0000256" key="5">
    <source>
        <dbReference type="RuleBase" id="RU003844"/>
    </source>
</evidence>
<feature type="compositionally biased region" description="Pro residues" evidence="6">
    <location>
        <begin position="455"/>
        <end position="465"/>
    </location>
</feature>
<dbReference type="PANTHER" id="PTHR10972:SF102">
    <property type="entry name" value="OXYSTEROL-BINDING PROTEIN"/>
    <property type="match status" value="1"/>
</dbReference>
<dbReference type="OrthoDB" id="14833at2759"/>
<dbReference type="InterPro" id="IPR037239">
    <property type="entry name" value="OSBP_sf"/>
</dbReference>
<evidence type="ECO:0000256" key="1">
    <source>
        <dbReference type="ARBA" id="ARBA00008842"/>
    </source>
</evidence>
<evidence type="ECO:0008006" key="9">
    <source>
        <dbReference type="Google" id="ProtNLM"/>
    </source>
</evidence>
<dbReference type="InterPro" id="IPR018494">
    <property type="entry name" value="Oxysterol-bd_CS"/>
</dbReference>
<dbReference type="FunFam" id="2.40.160.120:FF:000007">
    <property type="entry name" value="Oxysterol binding protein"/>
    <property type="match status" value="1"/>
</dbReference>
<feature type="compositionally biased region" description="Basic and acidic residues" evidence="6">
    <location>
        <begin position="499"/>
        <end position="512"/>
    </location>
</feature>
<organism evidence="7 8">
    <name type="scientific">Epichloe festucae (strain Fl1)</name>
    <dbReference type="NCBI Taxonomy" id="877507"/>
    <lineage>
        <taxon>Eukaryota</taxon>
        <taxon>Fungi</taxon>
        <taxon>Dikarya</taxon>
        <taxon>Ascomycota</taxon>
        <taxon>Pezizomycotina</taxon>
        <taxon>Sordariomycetes</taxon>
        <taxon>Hypocreomycetidae</taxon>
        <taxon>Hypocreales</taxon>
        <taxon>Clavicipitaceae</taxon>
        <taxon>Epichloe</taxon>
    </lineage>
</organism>
<keyword evidence="2" id="KW-0813">Transport</keyword>
<proteinExistence type="inferred from homology"/>
<keyword evidence="8" id="KW-1185">Reference proteome</keyword>
<evidence type="ECO:0000256" key="2">
    <source>
        <dbReference type="ARBA" id="ARBA00022448"/>
    </source>
</evidence>
<protein>
    <recommendedName>
        <fullName evidence="9">Oxysterol-binding protein</fullName>
    </recommendedName>
</protein>
<dbReference type="SUPFAM" id="SSF144000">
    <property type="entry name" value="Oxysterol-binding protein-like"/>
    <property type="match status" value="1"/>
</dbReference>
<feature type="region of interest" description="Disordered" evidence="6">
    <location>
        <begin position="336"/>
        <end position="358"/>
    </location>
</feature>
<dbReference type="GO" id="GO:0006869">
    <property type="term" value="P:lipid transport"/>
    <property type="evidence" value="ECO:0007669"/>
    <property type="project" value="UniProtKB-KW"/>
</dbReference>
<feature type="region of interest" description="Disordered" evidence="6">
    <location>
        <begin position="1"/>
        <end position="32"/>
    </location>
</feature>
<name>A0A7S9KT41_EPIFF</name>
<dbReference type="Gene3D" id="1.10.287.2720">
    <property type="match status" value="1"/>
</dbReference>
<feature type="region of interest" description="Disordered" evidence="6">
    <location>
        <begin position="414"/>
        <end position="512"/>
    </location>
</feature>
<dbReference type="GO" id="GO:0016020">
    <property type="term" value="C:membrane"/>
    <property type="evidence" value="ECO:0007669"/>
    <property type="project" value="TreeGrafter"/>
</dbReference>
<dbReference type="GO" id="GO:0005829">
    <property type="term" value="C:cytosol"/>
    <property type="evidence" value="ECO:0007669"/>
    <property type="project" value="TreeGrafter"/>
</dbReference>
<dbReference type="Gene3D" id="2.40.160.120">
    <property type="match status" value="1"/>
</dbReference>
<gene>
    <name evidence="7" type="ORF">C2857_005867</name>
</gene>
<keyword evidence="3" id="KW-0445">Lipid transport</keyword>
<dbReference type="Proteomes" id="UP000594364">
    <property type="component" value="Chromosome 3"/>
</dbReference>
<feature type="compositionally biased region" description="Basic and acidic residues" evidence="6">
    <location>
        <begin position="414"/>
        <end position="427"/>
    </location>
</feature>
<dbReference type="Pfam" id="PF01237">
    <property type="entry name" value="Oxysterol_BP"/>
    <property type="match status" value="2"/>
</dbReference>
<dbReference type="PANTHER" id="PTHR10972">
    <property type="entry name" value="OXYSTEROL-BINDING PROTEIN-RELATED"/>
    <property type="match status" value="1"/>
</dbReference>
<dbReference type="GO" id="GO:0032934">
    <property type="term" value="F:sterol binding"/>
    <property type="evidence" value="ECO:0007669"/>
    <property type="project" value="TreeGrafter"/>
</dbReference>
<dbReference type="GO" id="GO:0032541">
    <property type="term" value="C:cortical endoplasmic reticulum"/>
    <property type="evidence" value="ECO:0007669"/>
    <property type="project" value="TreeGrafter"/>
</dbReference>
<reference evidence="7 8" key="1">
    <citation type="journal article" date="2018" name="PLoS Genet.">
        <title>Repeat elements organise 3D genome structure and mediate transcription in the filamentous fungus Epichloe festucae.</title>
        <authorList>
            <person name="Winter D.J."/>
            <person name="Ganley A.R.D."/>
            <person name="Young C.A."/>
            <person name="Liachko I."/>
            <person name="Schardl C.L."/>
            <person name="Dupont P.Y."/>
            <person name="Berry D."/>
            <person name="Ram A."/>
            <person name="Scott B."/>
            <person name="Cox M.P."/>
        </authorList>
    </citation>
    <scope>NUCLEOTIDE SEQUENCE [LARGE SCALE GENOMIC DNA]</scope>
    <source>
        <strain evidence="7 8">Fl1</strain>
    </source>
</reference>
<dbReference type="EMBL" id="CP031387">
    <property type="protein sequence ID" value="QPH01664.1"/>
    <property type="molecule type" value="Genomic_DNA"/>
</dbReference>
<accession>A0A7S9KT41</accession>
<evidence type="ECO:0000256" key="6">
    <source>
        <dbReference type="SAM" id="MobiDB-lite"/>
    </source>
</evidence>
<dbReference type="FunFam" id="1.10.287.2720:FF:000001">
    <property type="entry name" value="Oxysterol-binding OBPalpha"/>
    <property type="match status" value="1"/>
</dbReference>
<evidence type="ECO:0000256" key="4">
    <source>
        <dbReference type="ARBA" id="ARBA00023121"/>
    </source>
</evidence>
<sequence>MLSNWFAQPEGSAHSSADEGRGSGETDEDTQVVEPDQGNVLSHIISQLRPGADLSRVVLPTFILEPRSMLERITNFMCHPEMLLHIPDIEDPVERFVSVVKFYLSGWHIRPPGVKKPLNPILGEIFSCYWNLDAGKRAYYISEQTSHHPPKSSYFYMAPDYHIRIDGTLKPRSRFLGNSAASLMEGVAYLSLLNRGKNKDIGEQYILTQPNMYARGILFGKMKYELGDHSFVRCPELDLTADIDFKTKGWVSGTYNAIGGVIKRESTGEILYELSGLWSEEMCIKDVKTGHKDVFFNATTSRPSAPQVRPLDEQGERESQKLWLSTAKAVKERNHEVATEEKTKIEDRQREEAAKRAQDDIEWHPRLFRRVKGSDGVGEDLEWIIKAQVDPRATPKEQTEQFLSIYPVVDGQKLDGDLVIPPRKETSPQEAPAEPEDNLIEIGGNDTPASAATPAPAPRSSPAPSPATAETKKQPDEIENLLKSTGKLAEGGPLLDFAEEMKKDLPNAEQKP</sequence>
<dbReference type="AlphaFoldDB" id="A0A7S9KT41"/>
<dbReference type="Gene3D" id="3.30.70.3490">
    <property type="match status" value="1"/>
</dbReference>
<keyword evidence="4" id="KW-0446">Lipid-binding</keyword>
<evidence type="ECO:0000256" key="3">
    <source>
        <dbReference type="ARBA" id="ARBA00023055"/>
    </source>
</evidence>